<dbReference type="EMBL" id="BK015888">
    <property type="protein sequence ID" value="DAD71900.1"/>
    <property type="molecule type" value="Genomic_DNA"/>
</dbReference>
<protein>
    <submittedName>
        <fullName evidence="1">N-acetyltransferase</fullName>
    </submittedName>
</protein>
<evidence type="ECO:0000313" key="1">
    <source>
        <dbReference type="EMBL" id="DAD71900.1"/>
    </source>
</evidence>
<proteinExistence type="predicted"/>
<organism evidence="1">
    <name type="scientific">Siphoviridae sp. ctoiW10</name>
    <dbReference type="NCBI Taxonomy" id="2827592"/>
    <lineage>
        <taxon>Viruses</taxon>
        <taxon>Duplodnaviria</taxon>
        <taxon>Heunggongvirae</taxon>
        <taxon>Uroviricota</taxon>
        <taxon>Caudoviricetes</taxon>
    </lineage>
</organism>
<sequence>MSFHLFILILGAGTFARLLFRVVDLIEGRR</sequence>
<reference evidence="1" key="1">
    <citation type="journal article" date="2021" name="Proc. Natl. Acad. Sci. U.S.A.">
        <title>A Catalog of Tens of Thousands of Viruses from Human Metagenomes Reveals Hidden Associations with Chronic Diseases.</title>
        <authorList>
            <person name="Tisza M.J."/>
            <person name="Buck C.B."/>
        </authorList>
    </citation>
    <scope>NUCLEOTIDE SEQUENCE</scope>
    <source>
        <strain evidence="1">CtoiW10</strain>
    </source>
</reference>
<accession>A0A8S5LPE2</accession>
<name>A0A8S5LPE2_9CAUD</name>